<reference evidence="2 3" key="1">
    <citation type="submission" date="2016-11" db="EMBL/GenBank/DDBJ databases">
        <title>Mixed transmission modes and dynamic genome evolution in an obligate animal-bacterial symbiosis.</title>
        <authorList>
            <person name="Russell S.L."/>
            <person name="Corbett-Detig R.B."/>
            <person name="Cavanaugh C.M."/>
        </authorList>
    </citation>
    <scope>NUCLEOTIDE SEQUENCE [LARGE SCALE GENOMIC DNA]</scope>
    <source>
        <strain evidence="2">Sp-SM6</strain>
    </source>
</reference>
<dbReference type="OrthoDB" id="9775208at2"/>
<evidence type="ECO:0000313" key="3">
    <source>
        <dbReference type="Proteomes" id="UP000190198"/>
    </source>
</evidence>
<dbReference type="Pfam" id="PF13692">
    <property type="entry name" value="Glyco_trans_1_4"/>
    <property type="match status" value="1"/>
</dbReference>
<dbReference type="PANTHER" id="PTHR12526">
    <property type="entry name" value="GLYCOSYLTRANSFERASE"/>
    <property type="match status" value="1"/>
</dbReference>
<dbReference type="SUPFAM" id="SSF53756">
    <property type="entry name" value="UDP-Glycosyltransferase/glycogen phosphorylase"/>
    <property type="match status" value="1"/>
</dbReference>
<dbReference type="PANTHER" id="PTHR12526:SF638">
    <property type="entry name" value="SPORE COAT PROTEIN SA"/>
    <property type="match status" value="1"/>
</dbReference>
<organism evidence="2 3">
    <name type="scientific">Solemya elarraichensis gill symbiont</name>
    <dbReference type="NCBI Taxonomy" id="1918949"/>
    <lineage>
        <taxon>Bacteria</taxon>
        <taxon>Pseudomonadati</taxon>
        <taxon>Pseudomonadota</taxon>
        <taxon>Gammaproteobacteria</taxon>
        <taxon>sulfur-oxidizing symbionts</taxon>
    </lineage>
</organism>
<proteinExistence type="predicted"/>
<comment type="caution">
    <text evidence="2">The sequence shown here is derived from an EMBL/GenBank/DDBJ whole genome shotgun (WGS) entry which is preliminary data.</text>
</comment>
<dbReference type="GO" id="GO:0016757">
    <property type="term" value="F:glycosyltransferase activity"/>
    <property type="evidence" value="ECO:0007669"/>
    <property type="project" value="TreeGrafter"/>
</dbReference>
<dbReference type="Gene3D" id="3.40.50.2000">
    <property type="entry name" value="Glycogen Phosphorylase B"/>
    <property type="match status" value="2"/>
</dbReference>
<accession>A0A1T2KYC5</accession>
<evidence type="ECO:0000313" key="2">
    <source>
        <dbReference type="EMBL" id="OOZ37832.1"/>
    </source>
</evidence>
<feature type="domain" description="Glycosyltransferase subfamily 4-like N-terminal" evidence="1">
    <location>
        <begin position="5"/>
        <end position="122"/>
    </location>
</feature>
<dbReference type="EMBL" id="MPRK01000264">
    <property type="protein sequence ID" value="OOZ37832.1"/>
    <property type="molecule type" value="Genomic_DNA"/>
</dbReference>
<dbReference type="CDD" id="cd03808">
    <property type="entry name" value="GT4_CapM-like"/>
    <property type="match status" value="1"/>
</dbReference>
<name>A0A1T2KYC5_9GAMM</name>
<evidence type="ECO:0000259" key="1">
    <source>
        <dbReference type="Pfam" id="PF13477"/>
    </source>
</evidence>
<gene>
    <name evidence="2" type="ORF">BOW52_10025</name>
</gene>
<dbReference type="Proteomes" id="UP000190198">
    <property type="component" value="Unassembled WGS sequence"/>
</dbReference>
<dbReference type="RefSeq" id="WP_135568240.1">
    <property type="nucleotide sequence ID" value="NZ_MPRK01000264.1"/>
</dbReference>
<dbReference type="AlphaFoldDB" id="A0A1T2KYC5"/>
<dbReference type="Pfam" id="PF13477">
    <property type="entry name" value="Glyco_trans_4_2"/>
    <property type="match status" value="1"/>
</dbReference>
<dbReference type="InterPro" id="IPR028098">
    <property type="entry name" value="Glyco_trans_4-like_N"/>
</dbReference>
<protein>
    <recommendedName>
        <fullName evidence="1">Glycosyltransferase subfamily 4-like N-terminal domain-containing protein</fullName>
    </recommendedName>
</protein>
<keyword evidence="3" id="KW-1185">Reference proteome</keyword>
<sequence>MSQLIALVANSAWNLYHFRGNLVRRLLQDGYRILIIAPRDDSSEKLADLGCYVVEQPMDNKGTNPLADLQTMRELKRLYLEHQPDLVLHFTVKPVIYGSFAARSLKIPVINTITGLGTAFLSGSWLMRIVETLYRHSQRWPSRVFFQNPDDRNLFLSRQLVAEEKSACLPGSGVDLKRFMAAEYPASQPIKFLLIARLLRDKGIVEFVDAARQIRKIYPHTSFQLLGPLGASNRSALADEEVAAWVEEGIVEYLGETDDVRPFLHAAHCVVLPSYREGTPRALLEAAAVGRPLIATDVPGCREVVDAGVNGLLCDVKNASSLAAAMQQFLDMPLEKQLEMGVAGRLKVEKEFDEELVIGAYLAEIPHLLPK</sequence>